<keyword evidence="1" id="KW-0328">Glycosyltransferase</keyword>
<gene>
    <name evidence="1" type="primary">QTRT1_1</name>
    <name evidence="1" type="ORF">DSO57_1022155</name>
</gene>
<sequence length="274" mass="30573">MSASPLKFEIIARCSTTKARVSKLHLPHYTADTPMFMAVGTQGTMKGITPHQLEEVGCHVILGNTYHLGHRPGPDLLNKVGGLHNFMKWKRGLLTDSGGFQMVSLLKLAEITEEEHSIKLQNSIGADIMMQLDDVISTTTTGQRVEEAMHRSIRWLDRCIKAHSRPQEQNLFAIIQGGLDPRLRKICVEEMVKRDTPGYAIGGLSGGESKDDFWRVVTLCTDLLPEFKPRYCMGVGYAEDLVVCSALGVDMYDCGKRNHWSILERLTRSTSVSN</sequence>
<keyword evidence="2" id="KW-1185">Reference proteome</keyword>
<evidence type="ECO:0000313" key="2">
    <source>
        <dbReference type="Proteomes" id="UP001165960"/>
    </source>
</evidence>
<comment type="caution">
    <text evidence="1">The sequence shown here is derived from an EMBL/GenBank/DDBJ whole genome shotgun (WGS) entry which is preliminary data.</text>
</comment>
<accession>A0ACC2RHW3</accession>
<evidence type="ECO:0000313" key="1">
    <source>
        <dbReference type="EMBL" id="KAJ9049652.1"/>
    </source>
</evidence>
<name>A0ACC2RHW3_9FUNG</name>
<organism evidence="1 2">
    <name type="scientific">Entomophthora muscae</name>
    <dbReference type="NCBI Taxonomy" id="34485"/>
    <lineage>
        <taxon>Eukaryota</taxon>
        <taxon>Fungi</taxon>
        <taxon>Fungi incertae sedis</taxon>
        <taxon>Zoopagomycota</taxon>
        <taxon>Entomophthoromycotina</taxon>
        <taxon>Entomophthoromycetes</taxon>
        <taxon>Entomophthorales</taxon>
        <taxon>Entomophthoraceae</taxon>
        <taxon>Entomophthora</taxon>
    </lineage>
</organism>
<keyword evidence="1" id="KW-0808">Transferase</keyword>
<dbReference type="Proteomes" id="UP001165960">
    <property type="component" value="Unassembled WGS sequence"/>
</dbReference>
<proteinExistence type="predicted"/>
<dbReference type="EMBL" id="QTSX02007210">
    <property type="protein sequence ID" value="KAJ9049652.1"/>
    <property type="molecule type" value="Genomic_DNA"/>
</dbReference>
<reference evidence="1" key="1">
    <citation type="submission" date="2022-04" db="EMBL/GenBank/DDBJ databases">
        <title>Genome of the entomopathogenic fungus Entomophthora muscae.</title>
        <authorList>
            <person name="Elya C."/>
            <person name="Lovett B.R."/>
            <person name="Lee E."/>
            <person name="Macias A.M."/>
            <person name="Hajek A.E."/>
            <person name="De Bivort B.L."/>
            <person name="Kasson M.T."/>
            <person name="De Fine Licht H.H."/>
            <person name="Stajich J.E."/>
        </authorList>
    </citation>
    <scope>NUCLEOTIDE SEQUENCE</scope>
    <source>
        <strain evidence="1">Berkeley</strain>
    </source>
</reference>
<dbReference type="EC" id="2.4.2.29" evidence="1"/>
<protein>
    <submittedName>
        <fullName evidence="1">Queuine tRNA-ribosyltransferase catalytic subunit 1</fullName>
        <ecNumber evidence="1">2.4.2.29</ecNumber>
    </submittedName>
</protein>